<keyword evidence="1" id="KW-0812">Transmembrane</keyword>
<dbReference type="EMBL" id="JBEPSM010000005">
    <property type="protein sequence ID" value="MET4636571.1"/>
    <property type="molecule type" value="Genomic_DNA"/>
</dbReference>
<gene>
    <name evidence="2" type="ORF">ABIE08_004534</name>
</gene>
<feature type="transmembrane region" description="Helical" evidence="1">
    <location>
        <begin position="21"/>
        <end position="39"/>
    </location>
</feature>
<keyword evidence="1" id="KW-1133">Transmembrane helix</keyword>
<reference evidence="2 3" key="1">
    <citation type="submission" date="2024-06" db="EMBL/GenBank/DDBJ databases">
        <title>Sorghum-associated microbial communities from plants grown in Nebraska, USA.</title>
        <authorList>
            <person name="Schachtman D."/>
        </authorList>
    </citation>
    <scope>NUCLEOTIDE SEQUENCE [LARGE SCALE GENOMIC DNA]</scope>
    <source>
        <strain evidence="2 3">3207</strain>
    </source>
</reference>
<evidence type="ECO:0000256" key="1">
    <source>
        <dbReference type="SAM" id="Phobius"/>
    </source>
</evidence>
<proteinExistence type="predicted"/>
<dbReference type="Proteomes" id="UP001549321">
    <property type="component" value="Unassembled WGS sequence"/>
</dbReference>
<keyword evidence="3" id="KW-1185">Reference proteome</keyword>
<comment type="caution">
    <text evidence="2">The sequence shown here is derived from an EMBL/GenBank/DDBJ whole genome shotgun (WGS) entry which is preliminary data.</text>
</comment>
<organism evidence="2 3">
    <name type="scientific">Kaistia defluvii</name>
    <dbReference type="NCBI Taxonomy" id="410841"/>
    <lineage>
        <taxon>Bacteria</taxon>
        <taxon>Pseudomonadati</taxon>
        <taxon>Pseudomonadota</taxon>
        <taxon>Alphaproteobacteria</taxon>
        <taxon>Hyphomicrobiales</taxon>
        <taxon>Kaistiaceae</taxon>
        <taxon>Kaistia</taxon>
    </lineage>
</organism>
<accession>A0ABV2R6B9</accession>
<dbReference type="InterPro" id="IPR007251">
    <property type="entry name" value="Iron_permease_Fet4"/>
</dbReference>
<name>A0ABV2R6B9_9HYPH</name>
<protein>
    <submittedName>
        <fullName evidence="2">Low affinity Fe/Cu permease</fullName>
    </submittedName>
</protein>
<sequence length="133" mass="14785">MERYFEKFANATAKATGSSPAFLLCVAAVVIWAVSGPFFGFSETWQLVINTGTTIVTFLMVFLIQNTQNRDSEALQTKLDELIRSSAAENEFIGIERLTDKELDALQEKCRASAGKVDASLRKIEKERSSRAQ</sequence>
<feature type="transmembrane region" description="Helical" evidence="1">
    <location>
        <begin position="45"/>
        <end position="64"/>
    </location>
</feature>
<evidence type="ECO:0000313" key="2">
    <source>
        <dbReference type="EMBL" id="MET4636571.1"/>
    </source>
</evidence>
<dbReference type="Pfam" id="PF04120">
    <property type="entry name" value="Iron_permease"/>
    <property type="match status" value="1"/>
</dbReference>
<dbReference type="RefSeq" id="WP_354554261.1">
    <property type="nucleotide sequence ID" value="NZ_JBEPSM010000005.1"/>
</dbReference>
<evidence type="ECO:0000313" key="3">
    <source>
        <dbReference type="Proteomes" id="UP001549321"/>
    </source>
</evidence>
<keyword evidence="1" id="KW-0472">Membrane</keyword>